<keyword evidence="5" id="KW-1185">Reference proteome</keyword>
<sequence>MSFRLIDLAKPFGSILPEIEGPYTQLNFDEKVVYTMASAIIYILAQLPLAGVSQSAFAASADPIYWLRPIFAAERGTLLEFGVFPIISTGLILQLLASLRLIRVNFTVRSERELFQNLQKIFALFQYFALTNLFLLSGYFGTGLSLVQVILINVQIFLAGGFFTLISEVIDKGYGFGSGALTFTAVNVATNFVGDVIGINSIETAPEVYEKQGALANLISGLGSKGIFTAIWESFTRTHLPNLIIVLICIAIVLACVYLQNLRYDLSIRSNKARGVSSQYPIKLLYTGALPLVFSFVLLFYINVIAYVTVVGIFNNDSEQLAVKILGHYTANGSNFSIDNLSLFGLFSPASSLIGSLLSPIRTIVFSLFVVYTSVKFAQVWSVTQGSGPRDIAAQFKEQGVTIYGVRDVSIAKYLKDQIPTAAVTGALCLAGLSIAGEFLGTNGRASGIVVAVGVSFSFLEIIASDYQQSGGSQNFGQIFGGF</sequence>
<name>A0A9P8PZA0_WICPI</name>
<dbReference type="Gene3D" id="1.10.3370.10">
    <property type="entry name" value="SecY subunit domain"/>
    <property type="match status" value="1"/>
</dbReference>
<dbReference type="Pfam" id="PF10559">
    <property type="entry name" value="Plug_translocon"/>
    <property type="match status" value="1"/>
</dbReference>
<feature type="transmembrane region" description="Helical" evidence="2">
    <location>
        <begin position="121"/>
        <end position="140"/>
    </location>
</feature>
<feature type="transmembrane region" description="Helical" evidence="2">
    <location>
        <begin position="350"/>
        <end position="372"/>
    </location>
</feature>
<feature type="transmembrane region" description="Helical" evidence="2">
    <location>
        <begin position="146"/>
        <end position="166"/>
    </location>
</feature>
<reference evidence="4" key="1">
    <citation type="journal article" date="2021" name="Open Biol.">
        <title>Shared evolutionary footprints suggest mitochondrial oxidative damage underlies multiple complex I losses in fungi.</title>
        <authorList>
            <person name="Schikora-Tamarit M.A."/>
            <person name="Marcet-Houben M."/>
            <person name="Nosek J."/>
            <person name="Gabaldon T."/>
        </authorList>
    </citation>
    <scope>NUCLEOTIDE SEQUENCE</scope>
    <source>
        <strain evidence="4">CBS2887</strain>
    </source>
</reference>
<accession>A0A9P8PZA0</accession>
<feature type="transmembrane region" description="Helical" evidence="2">
    <location>
        <begin position="81"/>
        <end position="101"/>
    </location>
</feature>
<dbReference type="EMBL" id="JAEUBG010004511">
    <property type="protein sequence ID" value="KAH3681253.1"/>
    <property type="molecule type" value="Genomic_DNA"/>
</dbReference>
<keyword evidence="2" id="KW-0472">Membrane</keyword>
<dbReference type="GO" id="GO:0015031">
    <property type="term" value="P:protein transport"/>
    <property type="evidence" value="ECO:0007669"/>
    <property type="project" value="InterPro"/>
</dbReference>
<feature type="transmembrane region" description="Helical" evidence="2">
    <location>
        <begin position="173"/>
        <end position="193"/>
    </location>
</feature>
<comment type="similarity">
    <text evidence="1">Belongs to the SecY/SEC61-alpha family.</text>
</comment>
<evidence type="ECO:0000259" key="3">
    <source>
        <dbReference type="Pfam" id="PF10559"/>
    </source>
</evidence>
<comment type="caution">
    <text evidence="4">The sequence shown here is derived from an EMBL/GenBank/DDBJ whole genome shotgun (WGS) entry which is preliminary data.</text>
</comment>
<dbReference type="OrthoDB" id="420669at2759"/>
<dbReference type="InterPro" id="IPR023201">
    <property type="entry name" value="SecY_dom_sf"/>
</dbReference>
<organism evidence="4 5">
    <name type="scientific">Wickerhamomyces pijperi</name>
    <name type="common">Yeast</name>
    <name type="synonym">Pichia pijperi</name>
    <dbReference type="NCBI Taxonomy" id="599730"/>
    <lineage>
        <taxon>Eukaryota</taxon>
        <taxon>Fungi</taxon>
        <taxon>Dikarya</taxon>
        <taxon>Ascomycota</taxon>
        <taxon>Saccharomycotina</taxon>
        <taxon>Saccharomycetes</taxon>
        <taxon>Phaffomycetales</taxon>
        <taxon>Wickerhamomycetaceae</taxon>
        <taxon>Wickerhamomyces</taxon>
    </lineage>
</organism>
<feature type="transmembrane region" description="Helical" evidence="2">
    <location>
        <begin position="284"/>
        <end position="314"/>
    </location>
</feature>
<feature type="transmembrane region" description="Helical" evidence="2">
    <location>
        <begin position="39"/>
        <end position="61"/>
    </location>
</feature>
<dbReference type="Proteomes" id="UP000774326">
    <property type="component" value="Unassembled WGS sequence"/>
</dbReference>
<dbReference type="AlphaFoldDB" id="A0A9P8PZA0"/>
<feature type="domain" description="Translocon Sec61/SecY plug" evidence="3">
    <location>
        <begin position="41"/>
        <end position="76"/>
    </location>
</feature>
<evidence type="ECO:0000256" key="1">
    <source>
        <dbReference type="RuleBase" id="RU004349"/>
    </source>
</evidence>
<dbReference type="SUPFAM" id="SSF103491">
    <property type="entry name" value="Preprotein translocase SecY subunit"/>
    <property type="match status" value="1"/>
</dbReference>
<keyword evidence="2" id="KW-0812">Transmembrane</keyword>
<gene>
    <name evidence="4" type="ORF">WICPIJ_007777</name>
</gene>
<keyword evidence="2" id="KW-1133">Transmembrane helix</keyword>
<dbReference type="InterPro" id="IPR019561">
    <property type="entry name" value="Translocon_Sec61/SecY_plug_dom"/>
</dbReference>
<dbReference type="InterPro" id="IPR002208">
    <property type="entry name" value="SecY/SEC61-alpha"/>
</dbReference>
<evidence type="ECO:0000313" key="5">
    <source>
        <dbReference type="Proteomes" id="UP000774326"/>
    </source>
</evidence>
<dbReference type="PANTHER" id="PTHR10906">
    <property type="entry name" value="SECY/SEC61-ALPHA FAMILY MEMBER"/>
    <property type="match status" value="1"/>
</dbReference>
<evidence type="ECO:0000256" key="2">
    <source>
        <dbReference type="SAM" id="Phobius"/>
    </source>
</evidence>
<reference evidence="4" key="2">
    <citation type="submission" date="2021-01" db="EMBL/GenBank/DDBJ databases">
        <authorList>
            <person name="Schikora-Tamarit M.A."/>
        </authorList>
    </citation>
    <scope>NUCLEOTIDE SEQUENCE</scope>
    <source>
        <strain evidence="4">CBS2887</strain>
    </source>
</reference>
<proteinExistence type="inferred from homology"/>
<dbReference type="PRINTS" id="PR00303">
    <property type="entry name" value="SECYTRNLCASE"/>
</dbReference>
<dbReference type="PIRSF" id="PIRSF004557">
    <property type="entry name" value="SecY"/>
    <property type="match status" value="1"/>
</dbReference>
<evidence type="ECO:0000313" key="4">
    <source>
        <dbReference type="EMBL" id="KAH3681253.1"/>
    </source>
</evidence>
<feature type="transmembrane region" description="Helical" evidence="2">
    <location>
        <begin position="243"/>
        <end position="263"/>
    </location>
</feature>
<dbReference type="GO" id="GO:0016020">
    <property type="term" value="C:membrane"/>
    <property type="evidence" value="ECO:0007669"/>
    <property type="project" value="InterPro"/>
</dbReference>
<protein>
    <recommendedName>
        <fullName evidence="3">Translocon Sec61/SecY plug domain-containing protein</fullName>
    </recommendedName>
</protein>
<dbReference type="Pfam" id="PF00344">
    <property type="entry name" value="SecY"/>
    <property type="match status" value="1"/>
</dbReference>